<evidence type="ECO:0000313" key="2">
    <source>
        <dbReference type="EMBL" id="KMM66414.1"/>
    </source>
</evidence>
<dbReference type="OrthoDB" id="4203663at2759"/>
<sequence length="577" mass="64810">MENGLYSVPQQASKVFREGILGSPRTHQHLIDDLEKYDTVVFEGSQDPIVPVNWRFAESVSALKALEATYVNAILDKLYGVPPQKAFINTDHATLFLLSIPLWSLDPEGRNISFVDIRSDAAAKEFYLSLFKDFDTHKSLEGAYRCCTSNIYRTSDGRFFHLHGSLNPDVVLRMLKFPLMPPGDEDTFEKVLPMFREALSQCDSKSIDELSNDVFKTSGTICHDINGYRRTLHGIANSHVGLWESYKANETQPPCWWTDAVGNKPSNPSRPLAGLKVLDATRIIAGPAVTRGLAELGATVLRITSPSVPDATIYHPEFNWGKRNAALDFANEADRETMKKLILECDVFVSSYRPEVMEKWGFGADQIMEMCKDRSKGIIVVRLNCFGWHGPLRLRSGWQQISDAHTGVSYEFGRSMGNDEPVTPVFPNSDFCTGISGICSVLDALIRRGENGGSYKINLALDYYNNWLVEDVGTYSEETWDKLRRHYDSPVFRHDDHMLVLISRVMSMLKDKSSHLFDPKFFESRPCPNLGISIRTVKPVIQFDGVVKPGFDIGTRGNGVDEARWTSEPIESAAIET</sequence>
<dbReference type="VEuPathDB" id="FungiDB:CPAG_02753"/>
<dbReference type="SUPFAM" id="SSF89796">
    <property type="entry name" value="CoA-transferase family III (CaiB/BaiF)"/>
    <property type="match status" value="2"/>
</dbReference>
<evidence type="ECO:0000313" key="3">
    <source>
        <dbReference type="Proteomes" id="UP000054567"/>
    </source>
</evidence>
<dbReference type="InterPro" id="IPR023606">
    <property type="entry name" value="CoA-Trfase_III_dom_1_sf"/>
</dbReference>
<organism evidence="2 3">
    <name type="scientific">Coccidioides posadasii RMSCC 3488</name>
    <dbReference type="NCBI Taxonomy" id="454284"/>
    <lineage>
        <taxon>Eukaryota</taxon>
        <taxon>Fungi</taxon>
        <taxon>Dikarya</taxon>
        <taxon>Ascomycota</taxon>
        <taxon>Pezizomycotina</taxon>
        <taxon>Eurotiomycetes</taxon>
        <taxon>Eurotiomycetidae</taxon>
        <taxon>Onygenales</taxon>
        <taxon>Onygenaceae</taxon>
        <taxon>Coccidioides</taxon>
    </lineage>
</organism>
<dbReference type="InterPro" id="IPR003673">
    <property type="entry name" value="CoA-Trfase_fam_III"/>
</dbReference>
<reference evidence="3" key="2">
    <citation type="journal article" date="2009" name="Genome Res.">
        <title>Comparative genomic analyses of the human fungal pathogens Coccidioides and their relatives.</title>
        <authorList>
            <person name="Sharpton T.J."/>
            <person name="Stajich J.E."/>
            <person name="Rounsley S.D."/>
            <person name="Gardner M.J."/>
            <person name="Wortman J.R."/>
            <person name="Jordar V.S."/>
            <person name="Maiti R."/>
            <person name="Kodira C.D."/>
            <person name="Neafsey D.E."/>
            <person name="Zeng Q."/>
            <person name="Hung C.-Y."/>
            <person name="McMahan C."/>
            <person name="Muszewska A."/>
            <person name="Grynberg M."/>
            <person name="Mandel M.A."/>
            <person name="Kellner E.M."/>
            <person name="Barker B.M."/>
            <person name="Galgiani J.N."/>
            <person name="Orbach M.J."/>
            <person name="Kirkland T.N."/>
            <person name="Cole G.T."/>
            <person name="Henn M.R."/>
            <person name="Birren B.W."/>
            <person name="Taylor J.W."/>
        </authorList>
    </citation>
    <scope>NUCLEOTIDE SEQUENCE [LARGE SCALE GENOMIC DNA]</scope>
    <source>
        <strain evidence="3">RMSCC 3488</strain>
    </source>
</reference>
<reference evidence="3" key="3">
    <citation type="journal article" date="2010" name="Genome Res.">
        <title>Population genomic sequencing of Coccidioides fungi reveals recent hybridization and transposon control.</title>
        <authorList>
            <person name="Neafsey D.E."/>
            <person name="Barker B.M."/>
            <person name="Sharpton T.J."/>
            <person name="Stajich J.E."/>
            <person name="Park D.J."/>
            <person name="Whiston E."/>
            <person name="Hung C.-Y."/>
            <person name="McMahan C."/>
            <person name="White J."/>
            <person name="Sykes S."/>
            <person name="Heiman D."/>
            <person name="Young S."/>
            <person name="Zeng Q."/>
            <person name="Abouelleil A."/>
            <person name="Aftuck L."/>
            <person name="Bessette D."/>
            <person name="Brown A."/>
            <person name="FitzGerald M."/>
            <person name="Lui A."/>
            <person name="Macdonald J.P."/>
            <person name="Priest M."/>
            <person name="Orbach M.J."/>
            <person name="Galgiani J.N."/>
            <person name="Kirkland T.N."/>
            <person name="Cole G.T."/>
            <person name="Birren B.W."/>
            <person name="Henn M.R."/>
            <person name="Taylor J.W."/>
            <person name="Rounsley S.D."/>
        </authorList>
    </citation>
    <scope>NUCLEOTIDE SEQUENCE [LARGE SCALE GENOMIC DNA]</scope>
    <source>
        <strain evidence="3">RMSCC 3488</strain>
    </source>
</reference>
<reference evidence="2 3" key="1">
    <citation type="submission" date="2007-06" db="EMBL/GenBank/DDBJ databases">
        <title>The Genome Sequence of Coccidioides posadasii RMSCC_3488.</title>
        <authorList>
            <consortium name="Coccidioides Genome Resources Consortium"/>
            <consortium name="The Broad Institute Genome Sequencing Platform"/>
            <person name="Henn M.R."/>
            <person name="Sykes S."/>
            <person name="Young S."/>
            <person name="Jaffe D."/>
            <person name="Berlin A."/>
            <person name="Alvarez P."/>
            <person name="Butler J."/>
            <person name="Gnerre S."/>
            <person name="Grabherr M."/>
            <person name="Mauceli E."/>
            <person name="Brockman W."/>
            <person name="Kodira C."/>
            <person name="Alvarado L."/>
            <person name="Zeng Q."/>
            <person name="Crawford M."/>
            <person name="Antoine C."/>
            <person name="Devon K."/>
            <person name="Galgiani J."/>
            <person name="Orsborn K."/>
            <person name="Lewis M.L."/>
            <person name="Nusbaum C."/>
            <person name="Galagan J."/>
            <person name="Birren B."/>
        </authorList>
    </citation>
    <scope>NUCLEOTIDE SEQUENCE [LARGE SCALE GENOMIC DNA]</scope>
    <source>
        <strain evidence="2 3">RMSCC 3488</strain>
    </source>
</reference>
<comment type="similarity">
    <text evidence="1">Belongs to the CoA-transferase III family.</text>
</comment>
<dbReference type="Proteomes" id="UP000054567">
    <property type="component" value="Unassembled WGS sequence"/>
</dbReference>
<dbReference type="Gene3D" id="3.40.50.10540">
    <property type="entry name" value="Crotonobetainyl-coa:carnitine coa-transferase, domain 1"/>
    <property type="match status" value="1"/>
</dbReference>
<dbReference type="PANTHER" id="PTHR48229:SF2">
    <property type="entry name" value="CAIB_BAIF FAMILY PROTEIN"/>
    <property type="match status" value="1"/>
</dbReference>
<accession>A0A0J6FBS1</accession>
<dbReference type="GO" id="GO:0003824">
    <property type="term" value="F:catalytic activity"/>
    <property type="evidence" value="ECO:0007669"/>
    <property type="project" value="InterPro"/>
</dbReference>
<name>A0A0J6FBS1_COCPO</name>
<dbReference type="Pfam" id="PF02515">
    <property type="entry name" value="CoA_transf_3"/>
    <property type="match status" value="1"/>
</dbReference>
<dbReference type="AlphaFoldDB" id="A0A0J6FBS1"/>
<protein>
    <submittedName>
        <fullName evidence="2">CAIB/BAIF family enzyme</fullName>
    </submittedName>
</protein>
<dbReference type="EMBL" id="DS268109">
    <property type="protein sequence ID" value="KMM66414.1"/>
    <property type="molecule type" value="Genomic_DNA"/>
</dbReference>
<dbReference type="InterPro" id="IPR052985">
    <property type="entry name" value="CoA-trans_III_biosynth/detox"/>
</dbReference>
<gene>
    <name evidence="2" type="ORF">CPAG_02753</name>
</gene>
<evidence type="ECO:0000256" key="1">
    <source>
        <dbReference type="ARBA" id="ARBA00008383"/>
    </source>
</evidence>
<proteinExistence type="inferred from homology"/>
<dbReference type="PANTHER" id="PTHR48229">
    <property type="entry name" value="CAIB/BAIF FAMILY ENZYME (AFU_ORTHOLOGUE AFUA_1G05360)-RELATED"/>
    <property type="match status" value="1"/>
</dbReference>